<reference evidence="1 2" key="1">
    <citation type="submission" date="2018-06" db="EMBL/GenBank/DDBJ databases">
        <title>Comparative genomics of Bradyrhizobium nodulating Arachidis hypogaea.</title>
        <authorList>
            <person name="Li Y."/>
        </authorList>
    </citation>
    <scope>NUCLEOTIDE SEQUENCE [LARGE SCALE GENOMIC DNA]</scope>
    <source>
        <strain evidence="1 2">CCBAU 051107</strain>
    </source>
</reference>
<organism evidence="1 2">
    <name type="scientific">Bradyrhizobium arachidis</name>
    <dbReference type="NCBI Taxonomy" id="858423"/>
    <lineage>
        <taxon>Bacteria</taxon>
        <taxon>Pseudomonadati</taxon>
        <taxon>Pseudomonadota</taxon>
        <taxon>Alphaproteobacteria</taxon>
        <taxon>Hyphomicrobiales</taxon>
        <taxon>Nitrobacteraceae</taxon>
        <taxon>Bradyrhizobium</taxon>
    </lineage>
</organism>
<dbReference type="AlphaFoldDB" id="A0AAE7NQ92"/>
<dbReference type="EMBL" id="CP030050">
    <property type="protein sequence ID" value="QOZ70018.1"/>
    <property type="molecule type" value="Genomic_DNA"/>
</dbReference>
<protein>
    <submittedName>
        <fullName evidence="1">Uncharacterized protein</fullName>
    </submittedName>
</protein>
<dbReference type="RefSeq" id="WP_027559844.1">
    <property type="nucleotide sequence ID" value="NZ_AXAD01000003.1"/>
</dbReference>
<proteinExistence type="predicted"/>
<evidence type="ECO:0000313" key="1">
    <source>
        <dbReference type="EMBL" id="QOZ70018.1"/>
    </source>
</evidence>
<name>A0AAE7NQ92_9BRAD</name>
<accession>A0AAE7NQ92</accession>
<dbReference type="KEGG" id="barh:WN72_29690"/>
<gene>
    <name evidence="1" type="ORF">WN72_29690</name>
</gene>
<sequence length="166" mass="18515">MSNWIDSGGDEPRLYSARPTICKNERWRIGSAARWRGVTKLACAIALIALAAPFGHARDRGQFVNTNADLKAWFDGLRSGKGPCCSDADGSALSDTDWESKDGHYRVRIPRSGSMLDRQQQQEMVWVDVPEEAVISEPNRVGRTMVWPIYGYMGVTIRCFMPGSMT</sequence>
<evidence type="ECO:0000313" key="2">
    <source>
        <dbReference type="Proteomes" id="UP000594015"/>
    </source>
</evidence>
<dbReference type="Proteomes" id="UP000594015">
    <property type="component" value="Chromosome"/>
</dbReference>